<name>A0AAN8W0A4_9MAGN</name>
<dbReference type="GO" id="GO:0071596">
    <property type="term" value="P:ubiquitin-dependent protein catabolic process via the N-end rule pathway"/>
    <property type="evidence" value="ECO:0007669"/>
    <property type="project" value="UniProtKB-UniRule"/>
</dbReference>
<dbReference type="InterPro" id="IPR044046">
    <property type="entry name" value="E3_ligase_UBR-like_C"/>
</dbReference>
<dbReference type="EMBL" id="JBAMMX010000003">
    <property type="protein sequence ID" value="KAK6943655.1"/>
    <property type="molecule type" value="Genomic_DNA"/>
</dbReference>
<dbReference type="Pfam" id="PF22960">
    <property type="entry name" value="WHD_UBR1"/>
    <property type="match status" value="1"/>
</dbReference>
<feature type="domain" description="E3 ubiquitin-protein ligase UBR1-like winged-helix" evidence="4">
    <location>
        <begin position="259"/>
        <end position="345"/>
    </location>
</feature>
<comment type="catalytic activity">
    <reaction evidence="1">
        <text>S-ubiquitinyl-[E2 ubiquitin-conjugating enzyme]-L-cysteine + [acceptor protein]-L-lysine = [E2 ubiquitin-conjugating enzyme]-L-cysteine + N(6)-ubiquitinyl-[acceptor protein]-L-lysine.</text>
        <dbReference type="EC" id="2.3.2.27"/>
    </reaction>
</comment>
<evidence type="ECO:0000259" key="4">
    <source>
        <dbReference type="Pfam" id="PF22960"/>
    </source>
</evidence>
<reference evidence="5 6" key="1">
    <citation type="submission" date="2023-12" db="EMBL/GenBank/DDBJ databases">
        <title>A high-quality genome assembly for Dillenia turbinata (Dilleniales).</title>
        <authorList>
            <person name="Chanderbali A."/>
        </authorList>
    </citation>
    <scope>NUCLEOTIDE SEQUENCE [LARGE SCALE GENOMIC DNA]</scope>
    <source>
        <strain evidence="5">LSX21</strain>
        <tissue evidence="5">Leaf</tissue>
    </source>
</reference>
<dbReference type="InterPro" id="IPR042065">
    <property type="entry name" value="E3_ELL-like"/>
</dbReference>
<dbReference type="EC" id="2.3.2.27" evidence="1"/>
<dbReference type="SUPFAM" id="SSF46785">
    <property type="entry name" value="Winged helix' DNA-binding domain"/>
    <property type="match status" value="1"/>
</dbReference>
<evidence type="ECO:0000259" key="3">
    <source>
        <dbReference type="Pfam" id="PF18995"/>
    </source>
</evidence>
<gene>
    <name evidence="5" type="ORF">RJ641_024757</name>
</gene>
<feature type="region of interest" description="Disordered" evidence="2">
    <location>
        <begin position="791"/>
        <end position="813"/>
    </location>
</feature>
<keyword evidence="6" id="KW-1185">Reference proteome</keyword>
<dbReference type="AlphaFoldDB" id="A0AAN8W0A4"/>
<feature type="non-terminal residue" evidence="5">
    <location>
        <position position="1092"/>
    </location>
</feature>
<protein>
    <recommendedName>
        <fullName evidence="1">E3 ubiquitin-protein ligase</fullName>
        <ecNumber evidence="1">2.3.2.27</ecNumber>
    </recommendedName>
</protein>
<dbReference type="GO" id="GO:0008270">
    <property type="term" value="F:zinc ion binding"/>
    <property type="evidence" value="ECO:0007669"/>
    <property type="project" value="UniProtKB-UniRule"/>
</dbReference>
<feature type="region of interest" description="Disordered" evidence="2">
    <location>
        <begin position="565"/>
        <end position="585"/>
    </location>
</feature>
<evidence type="ECO:0000313" key="6">
    <source>
        <dbReference type="Proteomes" id="UP001370490"/>
    </source>
</evidence>
<feature type="region of interest" description="Disordered" evidence="2">
    <location>
        <begin position="1"/>
        <end position="28"/>
    </location>
</feature>
<dbReference type="CDD" id="cd16482">
    <property type="entry name" value="RING-H2_UBR1-like"/>
    <property type="match status" value="1"/>
</dbReference>
<dbReference type="PANTHER" id="PTHR21497">
    <property type="entry name" value="UBIQUITIN LIGASE E3 ALPHA-RELATED"/>
    <property type="match status" value="1"/>
</dbReference>
<dbReference type="GO" id="GO:0061630">
    <property type="term" value="F:ubiquitin protein ligase activity"/>
    <property type="evidence" value="ECO:0007669"/>
    <property type="project" value="UniProtKB-UniRule"/>
</dbReference>
<dbReference type="GO" id="GO:0016567">
    <property type="term" value="P:protein ubiquitination"/>
    <property type="evidence" value="ECO:0007669"/>
    <property type="project" value="UniProtKB-UniRule"/>
</dbReference>
<dbReference type="InterPro" id="IPR036390">
    <property type="entry name" value="WH_DNA-bd_sf"/>
</dbReference>
<comment type="similarity">
    <text evidence="1">Belongs to the E3 ubiquitin-protein ligase UBR1-like family.</text>
</comment>
<dbReference type="GO" id="GO:0005737">
    <property type="term" value="C:cytoplasm"/>
    <property type="evidence" value="ECO:0007669"/>
    <property type="project" value="TreeGrafter"/>
</dbReference>
<keyword evidence="1" id="KW-0833">Ubl conjugation pathway</keyword>
<keyword evidence="1" id="KW-0808">Transferase</keyword>
<comment type="caution">
    <text evidence="5">The sequence shown here is derived from an EMBL/GenBank/DDBJ whole genome shotgun (WGS) entry which is preliminary data.</text>
</comment>
<dbReference type="GO" id="GO:0000151">
    <property type="term" value="C:ubiquitin ligase complex"/>
    <property type="evidence" value="ECO:0007669"/>
    <property type="project" value="TreeGrafter"/>
</dbReference>
<comment type="function">
    <text evidence="1">Ubiquitin ligase protein which is a component of the N-end rule pathway. Recognizes and binds to proteins bearing specific N-terminal residues that are destabilizing according to the N-end rule, leading to their ubiquitination and subsequent degradation.</text>
</comment>
<evidence type="ECO:0000256" key="2">
    <source>
        <dbReference type="SAM" id="MobiDB-lite"/>
    </source>
</evidence>
<dbReference type="PANTHER" id="PTHR21497:SF53">
    <property type="entry name" value="E3 UBIQUITIN-PROTEIN LIGASE PRT6"/>
    <property type="match status" value="1"/>
</dbReference>
<dbReference type="FunFam" id="1.10.10.2670:FF:000003">
    <property type="entry name" value="E3 ubiquitin-protein ligase PRT6"/>
    <property type="match status" value="1"/>
</dbReference>
<proteinExistence type="inferred from homology"/>
<dbReference type="InterPro" id="IPR039164">
    <property type="entry name" value="UBR1-like"/>
</dbReference>
<dbReference type="Proteomes" id="UP001370490">
    <property type="component" value="Unassembled WGS sequence"/>
</dbReference>
<keyword evidence="1" id="KW-0863">Zinc-finger</keyword>
<evidence type="ECO:0000256" key="1">
    <source>
        <dbReference type="RuleBase" id="RU366018"/>
    </source>
</evidence>
<sequence>MHFSPPVHGRCHMGSDLKSGESSGQENNCMAASEFELENVSAMLDESSMEEVSPAESDTLHFLSLSDWPDMSYDVSSQDISIHIPLHRLLALILQNALRRCYGEPIVADSNSAAFANPIPSIKLDFFGHFLGSCHPNGFSGFILEYPLRIRVFCAQEHAGMWRKNGDAVILAYEWYRSARWSEQSLELDLFLLQCCAALAPPDHYVTRILERFGLSSYLSLNLEQSNEFEPILVQEMLSLIIQIIKERRFCGLTTAESLQRELVYKLAIGDATHSQLVKSLPRDLSKNDQIQKILDNVAVYSHPTGMKQGKYSLRPTYWKELDLYHPRWNSKDLQVAEERYLRFCSVSALITQVPKWTMIYYPLRGVARIATCRVTLRIVHAVLYYAACSGKMTGSRAPDGVLITALHLLSLALDICSSQKESVDQSWYSEDRIPLLAFSCRDTGIGQNDNFDDWSLLALLVFVMRTHKNDNFENLMEAGSCNISSLIESLLKKFAELDKGCLTKLQKLAPEVVNNLSQSVVSCDKGGQASAFDSEKRKAKARERQSAILEKMRVAQTKFMASVGSTTNDDMDGSNIGQETSPFEVGHGSEELAKDVCSLCRDPNSRRPLSFLILLQKSRLLSFVDKGPPSWQQNCQSKRHGSTTANELGMPVGCSSVSGDSELSSSSQLSQLVQNAVNEFASDARPGEIDAFVEYLSARFPLVRNIQIPCTSYDQRERAKHSFETLEEHVYMSIQKEIKDNSVVTTSIPGEEINEVADGSIISHRNPESFLLRRYVAALSRKTTEYPLASENEAVNDRASSESTSQILPHDGFGPSDCDGMHLSSCGHAVHQGCLDRYLSSLKERSVRRIGFEGGHIVDPDQGEFLCPVCRGLANSVLPSLPGDSLIKRHTLMSVGSSPHASGSLAIPEKVTQLHLQEGLFLLQSSAKMVGKREIFKAYSLPQSRDVKTYLEPVICTLSGMYIPDGREKFAGSARNSRSIILWDTLRYSILSAEIAARCAKTSMTRVYNLESLYNELKSSSGFIYSLLLKIVQSIRSTNAIDVLLRFRGVKLFAESICSGISVDKISSETSEQGGKAAFIAAPLTMPQYHW</sequence>
<feature type="domain" description="E3 ubiquitin-protein ligase UBR-like C-terminal" evidence="3">
    <location>
        <begin position="975"/>
        <end position="1045"/>
    </location>
</feature>
<organism evidence="5 6">
    <name type="scientific">Dillenia turbinata</name>
    <dbReference type="NCBI Taxonomy" id="194707"/>
    <lineage>
        <taxon>Eukaryota</taxon>
        <taxon>Viridiplantae</taxon>
        <taxon>Streptophyta</taxon>
        <taxon>Embryophyta</taxon>
        <taxon>Tracheophyta</taxon>
        <taxon>Spermatophyta</taxon>
        <taxon>Magnoliopsida</taxon>
        <taxon>eudicotyledons</taxon>
        <taxon>Gunneridae</taxon>
        <taxon>Pentapetalae</taxon>
        <taxon>Dilleniales</taxon>
        <taxon>Dilleniaceae</taxon>
        <taxon>Dillenia</taxon>
    </lineage>
</organism>
<accession>A0AAN8W0A4</accession>
<keyword evidence="1" id="KW-0479">Metal-binding</keyword>
<dbReference type="Pfam" id="PF18995">
    <property type="entry name" value="PRT6_C"/>
    <property type="match status" value="1"/>
</dbReference>
<comment type="pathway">
    <text evidence="1">Protein modification; protein ubiquitination.</text>
</comment>
<evidence type="ECO:0000313" key="5">
    <source>
        <dbReference type="EMBL" id="KAK6943655.1"/>
    </source>
</evidence>
<dbReference type="Gene3D" id="1.10.10.2670">
    <property type="entry name" value="E3 ubiquitin-protein ligase"/>
    <property type="match status" value="1"/>
</dbReference>
<dbReference type="InterPro" id="IPR055194">
    <property type="entry name" value="UBR1-like_WH"/>
</dbReference>
<keyword evidence="1" id="KW-0862">Zinc</keyword>